<dbReference type="SUPFAM" id="SSF56672">
    <property type="entry name" value="DNA/RNA polymerases"/>
    <property type="match status" value="1"/>
</dbReference>
<dbReference type="InterPro" id="IPR050951">
    <property type="entry name" value="Retrovirus_Pol_polyprotein"/>
</dbReference>
<evidence type="ECO:0000259" key="2">
    <source>
        <dbReference type="Pfam" id="PF21056"/>
    </source>
</evidence>
<dbReference type="STRING" id="50429.A0A2B4RG91"/>
<feature type="domain" description="Reverse transcriptase" evidence="1">
    <location>
        <begin position="730"/>
        <end position="857"/>
    </location>
</feature>
<accession>A0A2B4RG91</accession>
<comment type="caution">
    <text evidence="3">The sequence shown here is derived from an EMBL/GenBank/DDBJ whole genome shotgun (WGS) entry which is preliminary data.</text>
</comment>
<dbReference type="CDD" id="cd01647">
    <property type="entry name" value="RT_LTR"/>
    <property type="match status" value="1"/>
</dbReference>
<dbReference type="Gene3D" id="3.30.70.270">
    <property type="match status" value="2"/>
</dbReference>
<evidence type="ECO:0000313" key="3">
    <source>
        <dbReference type="EMBL" id="PFX16631.1"/>
    </source>
</evidence>
<dbReference type="OrthoDB" id="5988990at2759"/>
<organism evidence="3 4">
    <name type="scientific">Stylophora pistillata</name>
    <name type="common">Smooth cauliflower coral</name>
    <dbReference type="NCBI Taxonomy" id="50429"/>
    <lineage>
        <taxon>Eukaryota</taxon>
        <taxon>Metazoa</taxon>
        <taxon>Cnidaria</taxon>
        <taxon>Anthozoa</taxon>
        <taxon>Hexacorallia</taxon>
        <taxon>Scleractinia</taxon>
        <taxon>Astrocoeniina</taxon>
        <taxon>Pocilloporidae</taxon>
        <taxon>Stylophora</taxon>
    </lineage>
</organism>
<dbReference type="Pfam" id="PF21056">
    <property type="entry name" value="ZSWIM1-3_RNaseH-like"/>
    <property type="match status" value="1"/>
</dbReference>
<dbReference type="AlphaFoldDB" id="A0A2B4RG91"/>
<reference evidence="4" key="1">
    <citation type="journal article" date="2017" name="bioRxiv">
        <title>Comparative analysis of the genomes of Stylophora pistillata and Acropora digitifera provides evidence for extensive differences between species of corals.</title>
        <authorList>
            <person name="Voolstra C.R."/>
            <person name="Li Y."/>
            <person name="Liew Y.J."/>
            <person name="Baumgarten S."/>
            <person name="Zoccola D."/>
            <person name="Flot J.-F."/>
            <person name="Tambutte S."/>
            <person name="Allemand D."/>
            <person name="Aranda M."/>
        </authorList>
    </citation>
    <scope>NUCLEOTIDE SEQUENCE [LARGE SCALE GENOMIC DNA]</scope>
</reference>
<dbReference type="Proteomes" id="UP000225706">
    <property type="component" value="Unassembled WGS sequence"/>
</dbReference>
<proteinExistence type="predicted"/>
<sequence length="970" mass="111431">MAPRFASVTSEEITQINEGGVYYLTVLVHTKTTIHLSVGGSKKQKSNGSVDYFKCNRCGSYRPRRTGKRRGKSQGVLREKTLVDIRDSVTENNFSRHHLLEKKDLLNIERAFGLKEFQRHSNDQESVLAWITKWEQSADTNPILFYKFQDEMVEGYDLSKEDFMLIIQSPFQRHMLQKFGTKGVCCDSTHGTNAYDFLLTTCLLVDEYGEGFPAAWCLSNHEDFTTMCTFFREVKKNWAGSITSTWFMSDIAPQYYNAWVGVMNDVSRPQKLLCTWHVDKAIALELRKKIGDLSTEAEIYKMFRTVLEQTNESLFDDCLRALLHRLSLSSKTTAFHKYFVRDWVHRKHQWAYWFRTGLGINTNIFLNGGSLPKDNPSMFPRPENTSMDPDYQEAFSDTTYYDSTIEMNFLRDCLNRATVGDNGKSTIEKTKRSLKAKLLRMINDVEVCEDEGALQQLEKSINSSHSLFTSMMQHKHTKSALSAALPKGSAPANKKIEVQKRFFSTKRKTQKRNIRLAKPTKEEKMEMIENWKKNEKSEQNNSKVPVDFISQKDSAQRWQEMLHWFPKEKHHSIEDLVKSAMKLSVFDVLDLDRTSLIPGEAVEANLEDLKRFFTDDAWSVVAKLVSLNNGSKCEVYFDILENAPWPIVDGNTCIKYGWICLGPDQSIQSLNSENYEPLPFDKLMTDFEDVFTGLGCLPGEYRIEIDPDIGPVQQTPRRVPVPLKAKLKEKIDEYQMPTVDEVLPKLAKDKVFTVLDAKDGFYQIKLDKESSLLTTFWTPFGRYQYLRMPQGISSAPEEYQCRQNEALAGLSGVEVIADDILCYGSGETIEDALKDHESNLLNLLYRTRNMNLKLNKKLRLRIDQVTYMSHSFTSEGLKPDPMKMEAIASIPRPDVKKAVQRLLECVNYLSRFMPTISEVSEPLSKLSEKNTVFAWESQQEEAFQTIKNMISSTPVLKYYDVASAGNHHPM</sequence>
<dbReference type="InterPro" id="IPR000477">
    <property type="entry name" value="RT_dom"/>
</dbReference>
<dbReference type="PANTHER" id="PTHR37984">
    <property type="entry name" value="PROTEIN CBG26694"/>
    <property type="match status" value="1"/>
</dbReference>
<keyword evidence="4" id="KW-1185">Reference proteome</keyword>
<dbReference type="Gene3D" id="3.10.10.10">
    <property type="entry name" value="HIV Type 1 Reverse Transcriptase, subunit A, domain 1"/>
    <property type="match status" value="1"/>
</dbReference>
<feature type="domain" description="ZSWIM1/3 RNaseH-like" evidence="2">
    <location>
        <begin position="164"/>
        <end position="240"/>
    </location>
</feature>
<dbReference type="InterPro" id="IPR043502">
    <property type="entry name" value="DNA/RNA_pol_sf"/>
</dbReference>
<name>A0A2B4RG91_STYPI</name>
<gene>
    <name evidence="3" type="primary">pol</name>
    <name evidence="3" type="ORF">AWC38_SpisGene19093</name>
</gene>
<dbReference type="InterPro" id="IPR043128">
    <property type="entry name" value="Rev_trsase/Diguanyl_cyclase"/>
</dbReference>
<dbReference type="EMBL" id="LSMT01000531">
    <property type="protein sequence ID" value="PFX16631.1"/>
    <property type="molecule type" value="Genomic_DNA"/>
</dbReference>
<evidence type="ECO:0000313" key="4">
    <source>
        <dbReference type="Proteomes" id="UP000225706"/>
    </source>
</evidence>
<dbReference type="Pfam" id="PF00078">
    <property type="entry name" value="RVT_1"/>
    <property type="match status" value="1"/>
</dbReference>
<dbReference type="PANTHER" id="PTHR37984:SF8">
    <property type="entry name" value="CCHC-TYPE DOMAIN-CONTAINING PROTEIN"/>
    <property type="match status" value="1"/>
</dbReference>
<dbReference type="InterPro" id="IPR048324">
    <property type="entry name" value="ZSWIM1-3_RNaseH-like"/>
</dbReference>
<evidence type="ECO:0000259" key="1">
    <source>
        <dbReference type="Pfam" id="PF00078"/>
    </source>
</evidence>
<protein>
    <submittedName>
        <fullName evidence="3">Retrovirus-related Pol polyprotein from transposon 17.6</fullName>
    </submittedName>
</protein>
<dbReference type="FunFam" id="3.30.70.270:FF:000063">
    <property type="entry name" value="Zinc knuckle domaincontaining protein"/>
    <property type="match status" value="1"/>
</dbReference>